<dbReference type="GO" id="GO:0019064">
    <property type="term" value="P:fusion of virus membrane with host plasma membrane"/>
    <property type="evidence" value="ECO:0007669"/>
    <property type="project" value="UniProtKB-UniRule"/>
</dbReference>
<dbReference type="GO" id="GO:0019062">
    <property type="term" value="P:virion attachment to host cell"/>
    <property type="evidence" value="ECO:0007669"/>
    <property type="project" value="UniProtKB-UniRule"/>
</dbReference>
<dbReference type="GO" id="GO:0075512">
    <property type="term" value="P:clathrin-dependent endocytosis of virus by host cell"/>
    <property type="evidence" value="ECO:0007669"/>
    <property type="project" value="UniProtKB-UniRule"/>
</dbReference>
<evidence type="ECO:0000256" key="35">
    <source>
        <dbReference type="SAM" id="MobiDB-lite"/>
    </source>
</evidence>
<comment type="domain">
    <text evidence="33">The YXXL motif is involved in determining the exact site of viral release at the surface of infected mononuclear cells and promotes endocytosis. YXXL and di-leucine endocytosis motifs interact directly or indirectly with the clathrin adapter complexes, opperate independently, and their activities are not additive.</text>
</comment>
<evidence type="ECO:0000256" key="16">
    <source>
        <dbReference type="ARBA" id="ARBA00022729"/>
    </source>
</evidence>
<comment type="subcellular location">
    <molecule>Transmembrane protein gp41</molecule>
    <subcellularLocation>
        <location evidence="33">Virion membrane</location>
        <topology evidence="33">Single-pass type I membrane protein</topology>
    </subcellularLocation>
    <subcellularLocation>
        <location evidence="33">Host cell membrane</location>
        <topology evidence="33">Single-pass type I membrane protein</topology>
    </subcellularLocation>
    <subcellularLocation>
        <location evidence="33">Host endosome membrane</location>
        <topology evidence="33">Single-pass type I membrane protein</topology>
    </subcellularLocation>
    <text evidence="33">It is probably concentrated at the site of budding and incorporated into the virions possibly by contacts between the cytoplasmic tail of Env and the N-terminus of Gag.</text>
</comment>
<dbReference type="GO" id="GO:0055036">
    <property type="term" value="C:virion membrane"/>
    <property type="evidence" value="ECO:0007669"/>
    <property type="project" value="UniProtKB-SubCell"/>
</dbReference>
<evidence type="ECO:0000256" key="31">
    <source>
        <dbReference type="ARBA" id="ARBA00023296"/>
    </source>
</evidence>
<dbReference type="GO" id="GO:0016020">
    <property type="term" value="C:membrane"/>
    <property type="evidence" value="ECO:0007669"/>
    <property type="project" value="UniProtKB-UniRule"/>
</dbReference>
<keyword evidence="17 33" id="KW-1161">Viral attachment to host cell</keyword>
<keyword evidence="23 33" id="KW-1039">Host endosome</keyword>
<keyword evidence="28 33" id="KW-0325">Glycoprotein</keyword>
<comment type="function">
    <text evidence="33">Transmembrane protein gp41: Acts as a class I viral fusion protein. Under the current model, the protein has at least 3 conformational states: pre-fusion native state, pre-hairpin intermediate state, and post-fusion hairpin state. During fusion of viral and target intracellular membranes, the coiled coil regions (heptad repeats) assume a trimer-of-hairpins structure, positioning the fusion peptide in close proximity to the C-terminal region of the ectodomain. The formation of this structure appears to drive apposition and subsequent fusion of viral and target cell membranes. Complete fusion occurs in host cell endosomes and is dynamin-dependent, however some lipid transfer might occur at the plasma membrane. The virus undergoes clathrin-dependent internalization long before endosomal fusion, thus minimizing the surface exposure of conserved viral epitopes during fusion and reducing the efficacy of inhibitors targeting these epitopes. Membranes fusion leads to delivery of the nucleocapsid into the cytoplasm.</text>
</comment>
<feature type="disulfide bond" evidence="33">
    <location>
        <begin position="216"/>
        <end position="245"/>
    </location>
</feature>
<feature type="disulfide bond" evidence="33">
    <location>
        <begin position="597"/>
        <end position="603"/>
    </location>
</feature>
<keyword evidence="29 33" id="KW-0899">Viral immunoevasion</keyword>
<keyword evidence="14 33" id="KW-0812">Transmembrane</keyword>
<accession>A0A2P1GZH8</accession>
<dbReference type="GO" id="GO:0019031">
    <property type="term" value="C:viral envelope"/>
    <property type="evidence" value="ECO:0007669"/>
    <property type="project" value="UniProtKB-KW"/>
</dbReference>
<keyword evidence="11 33" id="KW-0945">Host-virus interaction</keyword>
<feature type="region of interest" description="MPER; binding to GalCer" evidence="33">
    <location>
        <begin position="661"/>
        <end position="682"/>
    </location>
</feature>
<keyword evidence="10 33" id="KW-1165">Clathrin-mediated endocytosis of virus by host</keyword>
<keyword evidence="15 33" id="KW-0053">Apoptosis</keyword>
<comment type="PTM">
    <text evidence="33">Palmitoylation of the transmembrane protein and of Env polyprotein (prior to its proteolytic cleavage) is essential for their association with host cell membrane lipid rafts. Palmitoylation is therefore required for envelope trafficking to classical lipid rafts, but not for viral replication.</text>
</comment>
<keyword evidence="16 33" id="KW-0732">Signal</keyword>
<comment type="domain">
    <text evidence="33">The CD4-binding region is targeted by the antibody b12.</text>
</comment>
<evidence type="ECO:0000256" key="2">
    <source>
        <dbReference type="ARBA" id="ARBA00004433"/>
    </source>
</evidence>
<dbReference type="CDD" id="cd09909">
    <property type="entry name" value="HIV-1-like_HR1-HR2"/>
    <property type="match status" value="1"/>
</dbReference>
<comment type="caution">
    <text evidence="33 34">Lacks conserved residue(s) required for the propagation of feature annotation.</text>
</comment>
<dbReference type="GO" id="GO:0005198">
    <property type="term" value="F:structural molecule activity"/>
    <property type="evidence" value="ECO:0007669"/>
    <property type="project" value="UniProtKB-UniRule"/>
</dbReference>
<evidence type="ECO:0000256" key="28">
    <source>
        <dbReference type="ARBA" id="ARBA00023180"/>
    </source>
</evidence>
<feature type="domain" description="Retroviral envelope protein GP41-like" evidence="37">
    <location>
        <begin position="529"/>
        <end position="718"/>
    </location>
</feature>
<reference evidence="38" key="1">
    <citation type="submission" date="2018-03" db="EMBL/GenBank/DDBJ databases">
        <title>Infant Transmitted/Founder HIV-1 from Peripartum Transmission are Neutralization Resistant to Paired Maternal Plasma.</title>
        <authorList>
            <person name="Kumar A."/>
            <person name="Smith C.E."/>
            <person name="Martinez D.R."/>
            <person name="Douglas A.O."/>
            <person name="Gao F."/>
            <person name="Permar S.R."/>
        </authorList>
    </citation>
    <scope>NUCLEOTIDE SEQUENCE</scope>
    <source>
        <strain evidence="38">102407m.4.23</strain>
    </source>
</reference>
<dbReference type="GO" id="GO:0044175">
    <property type="term" value="C:host cell endosome membrane"/>
    <property type="evidence" value="ECO:0007669"/>
    <property type="project" value="UniProtKB-SubCell"/>
</dbReference>
<keyword evidence="12 33" id="KW-1162">Viral penetration into host cytoplasm</keyword>
<feature type="topological domain" description="Extracellular" evidence="33">
    <location>
        <begin position="32"/>
        <end position="683"/>
    </location>
</feature>
<evidence type="ECO:0000256" key="10">
    <source>
        <dbReference type="ARBA" id="ARBA00022570"/>
    </source>
</evidence>
<evidence type="ECO:0000256" key="21">
    <source>
        <dbReference type="ARBA" id="ARBA00022890"/>
    </source>
</evidence>
<dbReference type="InterPro" id="IPR036377">
    <property type="entry name" value="Gp120_core_sf"/>
</dbReference>
<evidence type="ECO:0000256" key="30">
    <source>
        <dbReference type="ARBA" id="ARBA00023288"/>
    </source>
</evidence>
<comment type="miscellaneous">
    <text evidence="33">Inhibitors targeting HIV-1 viral envelope proteins are used as antiretroviral drugs. Attachment of virions to the cell surface via non-specific interactions and CD4 binding can be blocked by inhibitors that include cyanovirin-N, cyclotriazadisulfonamide analogs, PRO 2000, TNX 355 and PRO 542. In addition, BMS 806 can block CD4-induced conformational changes. Env interactions with the coreceptor molecules can be targeted by CCR5 antagonists including SCH-D, maraviroc (UK 427857) and aplaviroc (GW 873140), and the CXCR4 antagonist AMD 070. Fusion of viral and cellular membranes can be inhibited by peptides such as enfuvirtide and tifuvirtide (T 1249). Resistance to inhibitors associated with mutations in Env are observed. Most of the time, single mutations confer only a modest reduction in drug susceptibility. Combination of several mutations is usually required to develop a high-level drug resistance.</text>
</comment>
<evidence type="ECO:0000259" key="36">
    <source>
        <dbReference type="Pfam" id="PF00516"/>
    </source>
</evidence>
<keyword evidence="22 33" id="KW-1133">Transmembrane helix</keyword>
<feature type="region of interest" description="Disordered" evidence="35">
    <location>
        <begin position="718"/>
        <end position="743"/>
    </location>
</feature>
<dbReference type="InterPro" id="IPR000328">
    <property type="entry name" value="GP41-like"/>
</dbReference>
<comment type="subcellular location">
    <molecule>Surface protein gp120</molecule>
    <subcellularLocation>
        <location evidence="33">Virion membrane</location>
        <topology evidence="33">Peripheral membrane protein</topology>
    </subcellularLocation>
    <subcellularLocation>
        <location evidence="33">Host cell membrane</location>
        <topology evidence="33">Peripheral membrane protein</topology>
    </subcellularLocation>
    <subcellularLocation>
        <location evidence="33">Host endosome membrane</location>
        <topology evidence="33">Single-pass type I membrane protein</topology>
    </subcellularLocation>
    <text evidence="33">The surface protein is not anchored to the viral envelope, but associates with the extravirion surface through its binding to TM. It is probably concentrated at the site of budding and incorporated into the virions possibly by contacts between the cytoplasmic tail of Env and the N-terminus of Gag.</text>
</comment>
<comment type="function">
    <text evidence="33">Envelope glycoprotein gp160: Oligomerizes in the host endoplasmic reticulum into predominantly trimers. In a second time, gp160 transits in the host Golgi, where glycosylation is completed. The precursor is then proteolytically cleaved in the trans-Golgi and thereby activated by cellular furin or furin-like proteases to produce gp120 and gp41.</text>
</comment>
<dbReference type="SUPFAM" id="SSF58069">
    <property type="entry name" value="Virus ectodomain"/>
    <property type="match status" value="1"/>
</dbReference>
<comment type="PTM">
    <text evidence="33">Highly glycosylated by host. The high number of glycan on the protein is reffered to as 'glycan shield' because it contributes to hide protein sequence from adaptive immune system.</text>
</comment>
<evidence type="ECO:0000256" key="6">
    <source>
        <dbReference type="ARBA" id="ARBA00004650"/>
    </source>
</evidence>
<comment type="miscellaneous">
    <text evidence="33">HIV-1 lineages are divided in three main groups, M (for Major), O (for Outlier), and N (for New, or Non-M, Non-O). The vast majority of strains found worldwide belong to the group M. Group O seems to be endemic to and largely confined to Cameroon and neighboring countries in West Central Africa, where these viruses represent a small minority of HIV-1 strains. The group N is represented by a limited number of isolates from Cameroonian persons. The group M is further subdivided in 9 clades or subtypes (A to D, F to H, J and K).</text>
</comment>
<feature type="disulfide bond" evidence="33">
    <location>
        <begin position="226"/>
        <end position="237"/>
    </location>
</feature>
<keyword evidence="18 33" id="KW-0946">Virion</keyword>
<dbReference type="InterPro" id="IPR037527">
    <property type="entry name" value="Gp160"/>
</dbReference>
<feature type="domain" description="Human immunodeficiency virus 1 envelope glycoprotein Gp120" evidence="36">
    <location>
        <begin position="33"/>
        <end position="509"/>
    </location>
</feature>
<evidence type="ECO:0000256" key="23">
    <source>
        <dbReference type="ARBA" id="ARBA00023046"/>
    </source>
</evidence>
<dbReference type="FunFam" id="2.170.40.20:FF:000003">
    <property type="entry name" value="Envelope glycoprotein gp160"/>
    <property type="match status" value="1"/>
</dbReference>
<evidence type="ECO:0000256" key="29">
    <source>
        <dbReference type="ARBA" id="ARBA00023280"/>
    </source>
</evidence>
<dbReference type="HAMAP" id="MF_04083">
    <property type="entry name" value="HIV_ENV"/>
    <property type="match status" value="1"/>
</dbReference>
<protein>
    <recommendedName>
        <fullName evidence="33">Envelope glycoprotein gp160</fullName>
    </recommendedName>
    <alternativeName>
        <fullName evidence="33">Env polyprotein</fullName>
    </alternativeName>
    <component>
        <recommendedName>
            <fullName evidence="33">Surface protein gp120</fullName>
            <shortName evidence="33">SU</shortName>
        </recommendedName>
        <alternativeName>
            <fullName evidence="33">Glycoprotein 120</fullName>
            <shortName evidence="33">gp120</shortName>
        </alternativeName>
    </component>
    <component>
        <recommendedName>
            <fullName evidence="33">Transmembrane protein gp41</fullName>
            <shortName evidence="33">TM</shortName>
        </recommendedName>
        <alternativeName>
            <fullName evidence="33">Glycoprotein 41</fullName>
            <shortName evidence="33">gp41</shortName>
        </alternativeName>
    </component>
</protein>
<evidence type="ECO:0000313" key="38">
    <source>
        <dbReference type="EMBL" id="AVN56542.1"/>
    </source>
</evidence>
<dbReference type="Pfam" id="PF00516">
    <property type="entry name" value="GP120"/>
    <property type="match status" value="1"/>
</dbReference>
<feature type="chain" id="PRO_5023316852" description="Transmembrane protein gp41" evidence="33">
    <location>
        <begin position="510"/>
        <end position="855"/>
    </location>
</feature>
<keyword evidence="24 33" id="KW-0175">Coiled coil</keyword>
<feature type="transmembrane region" description="Helical" evidence="34">
    <location>
        <begin position="510"/>
        <end position="532"/>
    </location>
</feature>
<feature type="region of interest" description="Immunosuppression" evidence="33">
    <location>
        <begin position="573"/>
        <end position="591"/>
    </location>
</feature>
<comment type="domain">
    <text evidence="33 34">The 17 amino acids long immunosuppressive region is present in many retroviral envelope proteins. Synthetic peptides derived from this relatively conserved sequence inhibit immune function in vitro and in vivo.</text>
</comment>
<evidence type="ECO:0000256" key="13">
    <source>
        <dbReference type="ARBA" id="ARBA00022685"/>
    </source>
</evidence>
<comment type="subcellular location">
    <subcellularLocation>
        <location evidence="3">Host cell membrane</location>
        <topology evidence="3">Peripheral membrane protein</topology>
    </subcellularLocation>
    <subcellularLocation>
        <location evidence="1">Host cell membrane</location>
        <topology evidence="1">Single-pass type I membrane protein</topology>
    </subcellularLocation>
    <subcellularLocation>
        <location evidence="2">Host endosome membrane</location>
        <topology evidence="2">Peripheral membrane protein</topology>
    </subcellularLocation>
    <subcellularLocation>
        <location evidence="5">Host endosome membrane</location>
        <topology evidence="5">Single-pass type I membrane protein</topology>
    </subcellularLocation>
    <subcellularLocation>
        <location evidence="6">Virion membrane</location>
        <topology evidence="6">Peripheral membrane protein</topology>
    </subcellularLocation>
    <subcellularLocation>
        <location evidence="4">Virion membrane</location>
        <topology evidence="4">Single-pass type I membrane protein</topology>
    </subcellularLocation>
</comment>
<evidence type="ECO:0000256" key="26">
    <source>
        <dbReference type="ARBA" id="ARBA00023139"/>
    </source>
</evidence>
<feature type="region of interest" description="V2" evidence="33">
    <location>
        <begin position="155"/>
        <end position="194"/>
    </location>
</feature>
<keyword evidence="19 33" id="KW-1043">Host membrane</keyword>
<dbReference type="Gene3D" id="1.10.287.210">
    <property type="match status" value="1"/>
</dbReference>
<gene>
    <name evidence="33 38" type="primary">env</name>
</gene>
<evidence type="ECO:0000256" key="15">
    <source>
        <dbReference type="ARBA" id="ARBA00022703"/>
    </source>
</evidence>
<evidence type="ECO:0000256" key="24">
    <source>
        <dbReference type="ARBA" id="ARBA00023054"/>
    </source>
</evidence>
<comment type="PTM">
    <text evidence="33">Specific enzymatic cleavages in vivo yield mature proteins. Envelope glycoproteins are synthesized as a inactive precursor that is heavily N-glycosylated and processed likely by host cell furin in the Golgi to yield the mature SU and TM proteins. The cleavage site between SU and TM requires the minimal sequence [KR]-X-[KR]-R. About 2 of the 9 disulfide bonds of gp41 are reduced by P4HB/PDI, following binding to CD4 receptor.</text>
</comment>
<dbReference type="Gene3D" id="1.20.5.490">
    <property type="entry name" value="Single helix bin"/>
    <property type="match status" value="1"/>
</dbReference>
<evidence type="ECO:0000256" key="5">
    <source>
        <dbReference type="ARBA" id="ARBA00004578"/>
    </source>
</evidence>
<dbReference type="FunFam" id="1.20.5.490:FF:000001">
    <property type="entry name" value="Envelope glycoprotein gp160"/>
    <property type="match status" value="1"/>
</dbReference>
<evidence type="ECO:0000256" key="34">
    <source>
        <dbReference type="RuleBase" id="RU363095"/>
    </source>
</evidence>
<evidence type="ECO:0000256" key="32">
    <source>
        <dbReference type="ARBA" id="ARBA00062028"/>
    </source>
</evidence>
<keyword evidence="7 33" id="KW-1168">Fusion of virus membrane with host membrane</keyword>
<dbReference type="FunFam" id="2.170.40.20:FF:000001">
    <property type="entry name" value="Envelope glycoprotein gp160"/>
    <property type="match status" value="1"/>
</dbReference>
<feature type="region of interest" description="Disordered" evidence="35">
    <location>
        <begin position="452"/>
        <end position="472"/>
    </location>
</feature>
<dbReference type="GO" id="GO:1903908">
    <property type="term" value="P:positive regulation of plasma membrane raft polarization"/>
    <property type="evidence" value="ECO:0007669"/>
    <property type="project" value="UniProtKB-UniRule"/>
</dbReference>
<keyword evidence="20 33" id="KW-0261">Viral envelope protein</keyword>
<keyword evidence="9 33" id="KW-1032">Host cell membrane</keyword>
<evidence type="ECO:0000256" key="9">
    <source>
        <dbReference type="ARBA" id="ARBA00022511"/>
    </source>
</evidence>
<evidence type="ECO:0000256" key="20">
    <source>
        <dbReference type="ARBA" id="ARBA00022879"/>
    </source>
</evidence>
<feature type="transmembrane region" description="Helical" evidence="34">
    <location>
        <begin position="677"/>
        <end position="701"/>
    </location>
</feature>
<comment type="subunit">
    <text evidence="33">The mature envelope protein (Env) consists of a homotrimer of non-covalently associated gp120-gp41 heterodimers. The resulting complex protrudes from the virus surface as a spike. There seems to be as few as 10 spikes on the average virion. Surface protein gp120 interacts with host CD4, CCR5 and CXCR4. Gp120 also interacts with the C-type lectins CD209/DC-SIGN and CLEC4M/DC-SIGNR (collectively referred to as DC-SIGN(R)). Gp120 and gp41 interact with GalCer. Gp120 interacts with host ITGA4/ITGB7 complex; on CD4+ T-cells, this interaction results in rapid activation of integrin ITGAL/LFA-1, which facilitates efficient cell-to-cell spreading of HIV-1. Gp120 interacts with cell-associated heparan sulfate; this interaction increases virus infectivity on permissive cells and may be involved in infection of CD4- cells.</text>
</comment>
<evidence type="ECO:0000256" key="14">
    <source>
        <dbReference type="ARBA" id="ARBA00022692"/>
    </source>
</evidence>
<keyword evidence="27 33" id="KW-1015">Disulfide bond</keyword>
<feature type="site" description="Cleavage; by host furin" evidence="33">
    <location>
        <begin position="509"/>
        <end position="510"/>
    </location>
</feature>
<comment type="domain">
    <text evidence="33">The membrane proximal external region (MPER) present in gp41 is a tryptophan-rich region recognized by the antibodies 2F5, Z13, and 4E10. MPER seems to play a role in fusion.</text>
</comment>
<keyword evidence="13 33" id="KW-0165">Cleavage on pair of basic residues</keyword>
<keyword evidence="26 33" id="KW-0564">Palmitate</keyword>
<evidence type="ECO:0000256" key="7">
    <source>
        <dbReference type="ARBA" id="ARBA00022506"/>
    </source>
</evidence>
<feature type="coiled-coil region" evidence="33">
    <location>
        <begin position="632"/>
        <end position="666"/>
    </location>
</feature>
<feature type="short sequence motif" description="Di-leucine internalization motif" evidence="33">
    <location>
        <begin position="854"/>
        <end position="855"/>
    </location>
</feature>
<feature type="disulfide bond" evidence="33">
    <location>
        <begin position="53"/>
        <end position="73"/>
    </location>
</feature>
<evidence type="ECO:0000256" key="11">
    <source>
        <dbReference type="ARBA" id="ARBA00022581"/>
    </source>
</evidence>
<feature type="short sequence motif" description="YXXL motif; contains endocytosis signal" evidence="33">
    <location>
        <begin position="711"/>
        <end position="714"/>
    </location>
</feature>
<evidence type="ECO:0000256" key="33">
    <source>
        <dbReference type="HAMAP-Rule" id="MF_04083"/>
    </source>
</evidence>
<dbReference type="GO" id="GO:0020002">
    <property type="term" value="C:host cell plasma membrane"/>
    <property type="evidence" value="ECO:0007669"/>
    <property type="project" value="UniProtKB-SubCell"/>
</dbReference>
<keyword evidence="30 33" id="KW-0449">Lipoprotein</keyword>
<dbReference type="GO" id="GO:0052031">
    <property type="term" value="P:symbiont-mediated perturbation of host defense response"/>
    <property type="evidence" value="ECO:0007669"/>
    <property type="project" value="UniProtKB-UniRule"/>
</dbReference>
<dbReference type="GO" id="GO:0039654">
    <property type="term" value="P:fusion of virus membrane with host endosome membrane"/>
    <property type="evidence" value="ECO:0007669"/>
    <property type="project" value="UniProtKB-UniRule"/>
</dbReference>
<dbReference type="Pfam" id="PF00517">
    <property type="entry name" value="GP41"/>
    <property type="match status" value="1"/>
</dbReference>
<dbReference type="Gene3D" id="2.170.40.20">
    <property type="entry name" value="Human immunodeficiency virus 1, Gp160, envelope glycoprotein"/>
    <property type="match status" value="2"/>
</dbReference>
<evidence type="ECO:0000259" key="37">
    <source>
        <dbReference type="Pfam" id="PF00517"/>
    </source>
</evidence>
<sequence length="855" mass="96822">MRVKEIRRNYQQWWRGGTLLLGMLMICSATDQLWVTVYYGVPVWKEATTTLFCASDAKAYNPEAHNVWATHACVPTDPNPQEVVLGNVTENFNMWKNNMVDQMHEDIISLWDQSLKPCVELTPLCVTLNCTDLKNTTNTTSSGGGMKGEGEMKNCSFNITTDLRDRMQKEYALFYKLDVEPIDNNNTSYRLISCNTSVLKQACPKVSFEPIPIHYCAPPGFALIKCNNKTFKGTGPCTNVSTVQCTHGIRPVVSTQLLLNGSLAEEEVVIRSENFTNNAKTIIVQLNESVVINCTRPNSKERKIIHLGLRRAFYATKTIRDIKQAECNISRADWEKTLKRVAIKLREQFVNKTIAFNESSGGDPEIVLHTFNCGGEFFYCNTTKLFNSTWNSTQLNSTENSTEGSENITLPCRIKQIINMWQKVGKAMYAPPIEGQISCSSNITGLLLTRDGGGGGNASNTTTETFRPGGGDMRENWRSELYKYKVVRIEPLGVAPSTAKRRVVQREKRAVGIGALLFLGFLGAAGSTMGAASMTLTVQARLLLSGIVQQQNNMLRAIEAQQHLLQLTVWGIKQLQARVLTVERYLKDQQLLGIWGCSGKLICTTNVPWNASWSNKSMDEIWNNMTWMQWEREIDNYTGLIYSLIEESQNQQEKNELELLQLDKWASLWNWFDITNWLWYIKIFIMIVGGLVGLRIVFAVISIANRVRQGYSPLSFQTRLPAPRGADRPEGIEEEGGERDRNRSSPLVDGFLALIWVDLRSLCLFSYHRLRDLLLIVARVVELLGRRGWEILKYWWNLLQYWSQELKNSAVSLLNTTAIVVAEGTDRIIEVVQRIGRAILHIPTRIRQGLERALL</sequence>
<evidence type="ECO:0000256" key="22">
    <source>
        <dbReference type="ARBA" id="ARBA00022989"/>
    </source>
</evidence>
<proteinExistence type="inferred from homology"/>
<keyword evidence="25 33" id="KW-0472">Membrane</keyword>
<dbReference type="SUPFAM" id="SSF56502">
    <property type="entry name" value="gp120 core"/>
    <property type="match status" value="2"/>
</dbReference>
<feature type="region of interest" description="CD4-binding loop" evidence="33">
    <location>
        <begin position="359"/>
        <end position="369"/>
    </location>
</feature>
<evidence type="ECO:0000256" key="25">
    <source>
        <dbReference type="ARBA" id="ARBA00023136"/>
    </source>
</evidence>
<feature type="lipid moiety-binding region" description="S-palmitoyl cysteine; by host" evidence="33">
    <location>
        <position position="763"/>
    </location>
</feature>
<evidence type="ECO:0000256" key="27">
    <source>
        <dbReference type="ARBA" id="ARBA00023157"/>
    </source>
</evidence>
<feature type="topological domain" description="Cytoplasmic" evidence="33">
    <location>
        <begin position="705"/>
        <end position="855"/>
    </location>
</feature>
<keyword evidence="31 33" id="KW-1160">Virus entry into host cell</keyword>
<evidence type="ECO:0000256" key="1">
    <source>
        <dbReference type="ARBA" id="ARBA00004402"/>
    </source>
</evidence>
<dbReference type="InterPro" id="IPR000777">
    <property type="entry name" value="HIV1_Gp120"/>
</dbReference>
<comment type="similarity">
    <text evidence="33">Belongs to the HIV-1 env protein family.</text>
</comment>
<dbReference type="GO" id="GO:0019082">
    <property type="term" value="P:viral protein processing"/>
    <property type="evidence" value="ECO:0007669"/>
    <property type="project" value="UniProtKB-UniRule"/>
</dbReference>
<organismHost>
    <name type="scientific">Homo sapiens</name>
    <name type="common">Human</name>
    <dbReference type="NCBI Taxonomy" id="9606"/>
</organismHost>
<evidence type="ECO:0000256" key="19">
    <source>
        <dbReference type="ARBA" id="ARBA00022870"/>
    </source>
</evidence>
<keyword evidence="8 33" id="KW-1170">Fusion of virus membrane with host endosomal membrane</keyword>
<evidence type="ECO:0000256" key="12">
    <source>
        <dbReference type="ARBA" id="ARBA00022595"/>
    </source>
</evidence>
<evidence type="ECO:0000256" key="3">
    <source>
        <dbReference type="ARBA" id="ARBA00004505"/>
    </source>
</evidence>
<dbReference type="GO" id="GO:1903911">
    <property type="term" value="P:positive regulation of receptor clustering"/>
    <property type="evidence" value="ECO:0007669"/>
    <property type="project" value="UniProtKB-UniRule"/>
</dbReference>
<feature type="chain" id="PRO_5023316851" description="Envelope glycoprotein gp160" evidence="33">
    <location>
        <begin position="32"/>
        <end position="855"/>
    </location>
</feature>
<evidence type="ECO:0000256" key="18">
    <source>
        <dbReference type="ARBA" id="ARBA00022844"/>
    </source>
</evidence>
<comment type="function">
    <text evidence="33">Surface protein gp120: Attaches the virus to the host lymphoid cell by binding to the primary receptor CD4. This interaction induces a structural rearrangement creating a high affinity binding site for a chemokine coreceptor like CXCR4 and/or CCR5. Acts as a ligand for CD209/DC-SIGN and CLEC4M/DC-SIGNR, which are respectively found on dendritic cells (DCs), and on endothelial cells of liver sinusoids and lymph node sinuses. These interactions allow capture of viral particles at mucosal surfaces by these cells and subsequent transmission to permissive cells. HIV subverts the migration properties of dendritic cells to gain access to CD4+ T-cells in lymph nodes. Virus transmission to permissive T-cells occurs either in trans (without DCs infection, through viral capture and transmission), or in cis (following DCs productive infection, through the usual CD4-gp120 interaction), thereby inducing a robust infection. In trans infection, bound virions remain infectious over days and it is proposed that they are not degraded, but protected in non-lysosomal acidic organelles within the DCs close to the cell membrane thus contributing to the viral infectious potential during DCs' migration from the periphery to the lymphoid tissues. On arrival at lymphoid tissues, intact virions recycle back to DCs' cell surface allowing virus transmission to CD4+ T-cells.</text>
</comment>
<dbReference type="EMBL" id="MH013103">
    <property type="protein sequence ID" value="AVN56542.1"/>
    <property type="molecule type" value="Genomic_RNA"/>
</dbReference>
<name>A0A2P1GZH8_HV1</name>
<evidence type="ECO:0000256" key="8">
    <source>
        <dbReference type="ARBA" id="ARBA00022510"/>
    </source>
</evidence>
<dbReference type="FunFam" id="1.10.287.210:FF:000001">
    <property type="entry name" value="Envelope glycoprotein gp160"/>
    <property type="match status" value="1"/>
</dbReference>
<comment type="domain">
    <text evidence="33">Some of the most genetically diverse regions of the viral genome are present in Env. They are called variable regions 1 through 5 (V1 through V5). Coreceptor usage of gp120 is determined mainly by the primary structure of the third variable region (V3) in the outer domain of gp120. The sequence of V3 determines which coreceptor, CCR5 and/or CXCR4 (corresponding to R5/macrophage, X4/T cell and R5X4/T cell and macrophage tropism), is used to trigger the fusion potential of the Env complex, and hence which cells the virus can infect. Binding to CCR5 involves a region adjacent in addition to V3.</text>
</comment>
<keyword evidence="21 33" id="KW-1164">Virus endocytosis by host</keyword>
<organism evidence="38">
    <name type="scientific">Human immunodeficiency virus type 1</name>
    <name type="common">HIV-1</name>
    <dbReference type="NCBI Taxonomy" id="11676"/>
    <lineage>
        <taxon>Viruses</taxon>
        <taxon>Riboviria</taxon>
        <taxon>Pararnavirae</taxon>
        <taxon>Artverviricota</taxon>
        <taxon>Revtraviricetes</taxon>
        <taxon>Ortervirales</taxon>
        <taxon>Retroviridae</taxon>
        <taxon>Orthoretrovirinae</taxon>
        <taxon>Lentivirus</taxon>
        <taxon>Lentivirus humimdef1</taxon>
    </lineage>
</organism>
<evidence type="ECO:0000256" key="17">
    <source>
        <dbReference type="ARBA" id="ARBA00022804"/>
    </source>
</evidence>
<comment type="subunit">
    <text evidence="32">The mature envelope protein (Env) consists of a homotrimer of non-covalently associated gp120-gp41 heterodimers. The resulting complex protrudes from the virus surface as a spike. There seems to be as few as 10 spikes on the average virion. Interacts with host CD4, CCR5 and CXCR4. Gp120 also interacts with the C-type lectins CD209/DC-SIGN and CLEC4M/DC-SIGNR (collectively referred to as DC-SIGN(R)). Gp120 and gp41 interact with GalCer. Gp120 interacts with host ITGA4/ITGB7 complex; on CD4+ T-cells, this interaction results in rapid activation of integrin ITGAL/LFA-1, which facilitates efficient cell-to-cell spreading of HIV-1. Gp120 interacts with cell-associated heparan sulfate; this interaction increases virus infectivity on permissive cells and may be involved in infection of CD4- cells.</text>
</comment>
<evidence type="ECO:0000256" key="4">
    <source>
        <dbReference type="ARBA" id="ARBA00004563"/>
    </source>
</evidence>